<keyword evidence="2" id="KW-0808">Transferase</keyword>
<dbReference type="EMBL" id="MFUA01000018">
    <property type="protein sequence ID" value="OGI76813.1"/>
    <property type="molecule type" value="Genomic_DNA"/>
</dbReference>
<dbReference type="PANTHER" id="PTHR34047">
    <property type="entry name" value="NUCLEAR INTRON MATURASE 1, MITOCHONDRIAL-RELATED"/>
    <property type="match status" value="1"/>
</dbReference>
<dbReference type="EC" id="2.7.7.49" evidence="1"/>
<dbReference type="CDD" id="cd03487">
    <property type="entry name" value="RT_Bac_retron_II"/>
    <property type="match status" value="1"/>
</dbReference>
<organism evidence="11 12">
    <name type="scientific">Candidatus Nomurabacteria bacterium RIFCSPHIGHO2_02_FULL_37_13</name>
    <dbReference type="NCBI Taxonomy" id="1801750"/>
    <lineage>
        <taxon>Bacteria</taxon>
        <taxon>Candidatus Nomuraibacteriota</taxon>
    </lineage>
</organism>
<accession>A0A1F6W4H6</accession>
<sequence>MKIHSSKQELLNLLGIKDNYLYPNFSTKYKEFPKPKKNGGTRLIKPPNFNLRKIQRTILDKILYSHPQLECVYGLSKNKSILHNAKFHQKNVSAQLLILDIENFFPSISKKSIHGIFRKIGFNKENSSILTKLCTIDGSLPQGAPTSPYLASMVCVKLDKEIFNYCKRRGFVYTRYFDDISISGKNILDKHAKEIEKIIHKNRFNCNKEKREFFDFNTDKTINSVLISKSGLSVSNSYKKEIAGIYKKLLAEDSTQNKRIFAGKFGFYLHVNKKEAGQFLKKLEKMNL</sequence>
<feature type="domain" description="Reverse transcriptase" evidence="10">
    <location>
        <begin position="13"/>
        <end position="234"/>
    </location>
</feature>
<evidence type="ECO:0000256" key="2">
    <source>
        <dbReference type="ARBA" id="ARBA00022679"/>
    </source>
</evidence>
<protein>
    <recommendedName>
        <fullName evidence="1">RNA-directed DNA polymerase</fullName>
        <ecNumber evidence="1">2.7.7.49</ecNumber>
    </recommendedName>
</protein>
<dbReference type="PRINTS" id="PR00866">
    <property type="entry name" value="RNADNAPOLMS"/>
</dbReference>
<evidence type="ECO:0000256" key="4">
    <source>
        <dbReference type="ARBA" id="ARBA00022723"/>
    </source>
</evidence>
<comment type="caution">
    <text evidence="11">The sequence shown here is derived from an EMBL/GenBank/DDBJ whole genome shotgun (WGS) entry which is preliminary data.</text>
</comment>
<dbReference type="GO" id="GO:0003723">
    <property type="term" value="F:RNA binding"/>
    <property type="evidence" value="ECO:0007669"/>
    <property type="project" value="InterPro"/>
</dbReference>
<keyword evidence="4" id="KW-0479">Metal-binding</keyword>
<dbReference type="AlphaFoldDB" id="A0A1F6W4H6"/>
<evidence type="ECO:0000256" key="6">
    <source>
        <dbReference type="ARBA" id="ARBA00022918"/>
    </source>
</evidence>
<dbReference type="Pfam" id="PF00078">
    <property type="entry name" value="RVT_1"/>
    <property type="match status" value="1"/>
</dbReference>
<keyword evidence="7" id="KW-0051">Antiviral defense</keyword>
<dbReference type="InterPro" id="IPR043502">
    <property type="entry name" value="DNA/RNA_pol_sf"/>
</dbReference>
<comment type="similarity">
    <text evidence="8">Belongs to the bacterial reverse transcriptase family.</text>
</comment>
<comment type="catalytic activity">
    <reaction evidence="9">
        <text>DNA(n) + a 2'-deoxyribonucleoside 5'-triphosphate = DNA(n+1) + diphosphate</text>
        <dbReference type="Rhea" id="RHEA:22508"/>
        <dbReference type="Rhea" id="RHEA-COMP:17339"/>
        <dbReference type="Rhea" id="RHEA-COMP:17340"/>
        <dbReference type="ChEBI" id="CHEBI:33019"/>
        <dbReference type="ChEBI" id="CHEBI:61560"/>
        <dbReference type="ChEBI" id="CHEBI:173112"/>
        <dbReference type="EC" id="2.7.7.49"/>
    </reaction>
</comment>
<dbReference type="InterPro" id="IPR051083">
    <property type="entry name" value="GrpII_Intron_Splice-Mob/Def"/>
</dbReference>
<gene>
    <name evidence="11" type="ORF">A3B85_00565</name>
</gene>
<proteinExistence type="inferred from homology"/>
<evidence type="ECO:0000256" key="1">
    <source>
        <dbReference type="ARBA" id="ARBA00012493"/>
    </source>
</evidence>
<dbReference type="GO" id="GO:0003964">
    <property type="term" value="F:RNA-directed DNA polymerase activity"/>
    <property type="evidence" value="ECO:0007669"/>
    <property type="project" value="UniProtKB-KW"/>
</dbReference>
<dbReference type="PROSITE" id="PS50878">
    <property type="entry name" value="RT_POL"/>
    <property type="match status" value="1"/>
</dbReference>
<evidence type="ECO:0000256" key="8">
    <source>
        <dbReference type="ARBA" id="ARBA00034120"/>
    </source>
</evidence>
<evidence type="ECO:0000256" key="5">
    <source>
        <dbReference type="ARBA" id="ARBA00022842"/>
    </source>
</evidence>
<evidence type="ECO:0000313" key="11">
    <source>
        <dbReference type="EMBL" id="OGI76813.1"/>
    </source>
</evidence>
<evidence type="ECO:0000256" key="7">
    <source>
        <dbReference type="ARBA" id="ARBA00023118"/>
    </source>
</evidence>
<reference evidence="11 12" key="1">
    <citation type="journal article" date="2016" name="Nat. Commun.">
        <title>Thousands of microbial genomes shed light on interconnected biogeochemical processes in an aquifer system.</title>
        <authorList>
            <person name="Anantharaman K."/>
            <person name="Brown C.T."/>
            <person name="Hug L.A."/>
            <person name="Sharon I."/>
            <person name="Castelle C.J."/>
            <person name="Probst A.J."/>
            <person name="Thomas B.C."/>
            <person name="Singh A."/>
            <person name="Wilkins M.J."/>
            <person name="Karaoz U."/>
            <person name="Brodie E.L."/>
            <person name="Williams K.H."/>
            <person name="Hubbard S.S."/>
            <person name="Banfield J.F."/>
        </authorList>
    </citation>
    <scope>NUCLEOTIDE SEQUENCE [LARGE SCALE GENOMIC DNA]</scope>
</reference>
<dbReference type="PANTHER" id="PTHR34047:SF7">
    <property type="entry name" value="RNA-DIRECTED DNA POLYMERASE"/>
    <property type="match status" value="1"/>
</dbReference>
<dbReference type="InterPro" id="IPR000123">
    <property type="entry name" value="Reverse_transcriptase_msDNA"/>
</dbReference>
<evidence type="ECO:0000256" key="3">
    <source>
        <dbReference type="ARBA" id="ARBA00022695"/>
    </source>
</evidence>
<evidence type="ECO:0000313" key="12">
    <source>
        <dbReference type="Proteomes" id="UP000178374"/>
    </source>
</evidence>
<dbReference type="GO" id="GO:0046872">
    <property type="term" value="F:metal ion binding"/>
    <property type="evidence" value="ECO:0007669"/>
    <property type="project" value="UniProtKB-KW"/>
</dbReference>
<dbReference type="InterPro" id="IPR000477">
    <property type="entry name" value="RT_dom"/>
</dbReference>
<name>A0A1F6W4H6_9BACT</name>
<dbReference type="GO" id="GO:0051607">
    <property type="term" value="P:defense response to virus"/>
    <property type="evidence" value="ECO:0007669"/>
    <property type="project" value="UniProtKB-KW"/>
</dbReference>
<keyword evidence="5" id="KW-0460">Magnesium</keyword>
<evidence type="ECO:0000256" key="9">
    <source>
        <dbReference type="ARBA" id="ARBA00048173"/>
    </source>
</evidence>
<evidence type="ECO:0000259" key="10">
    <source>
        <dbReference type="PROSITE" id="PS50878"/>
    </source>
</evidence>
<keyword evidence="6" id="KW-0695">RNA-directed DNA polymerase</keyword>
<keyword evidence="3" id="KW-0548">Nucleotidyltransferase</keyword>
<dbReference type="SUPFAM" id="SSF56672">
    <property type="entry name" value="DNA/RNA polymerases"/>
    <property type="match status" value="1"/>
</dbReference>
<dbReference type="Proteomes" id="UP000178374">
    <property type="component" value="Unassembled WGS sequence"/>
</dbReference>